<evidence type="ECO:0000256" key="2">
    <source>
        <dbReference type="SAM" id="MobiDB-lite"/>
    </source>
</evidence>
<dbReference type="GO" id="GO:0016035">
    <property type="term" value="C:zeta DNA polymerase complex"/>
    <property type="evidence" value="ECO:0007669"/>
    <property type="project" value="TreeGrafter"/>
</dbReference>
<dbReference type="GeneID" id="28841335"/>
<dbReference type="InterPro" id="IPR003511">
    <property type="entry name" value="HORMA_dom"/>
</dbReference>
<sequence length="283" mass="31557">MPAPPPPPIPILNTYTSLLRTLTSFLTVAIHTLLYERALYPPTSFISARAYNYPVRQSRHPKVCEWVSDAVAAVEKEMAEGRVDKISFVVYDVADRRQAVVQERWVFDVGAWPVVAKTDRFVEFEEPLVGKGKGVEMPVGEEDGEEKEMGEQVKIHIVDIEEQLRATIRRLAYTAEKMAPLPEGCTYTIIVELRDDVTPPIGHPQPWVPSPPALQKTVDKETDTTTEGPALRGPRATPIRSVDSGAFVLETWVEQAAPPPEDKRDGKKAASDLQHPRGPAMRM</sequence>
<dbReference type="Pfam" id="PF02301">
    <property type="entry name" value="HORMA"/>
    <property type="match status" value="1"/>
</dbReference>
<dbReference type="InterPro" id="IPR045091">
    <property type="entry name" value="Mad2-like"/>
</dbReference>
<reference evidence="5" key="2">
    <citation type="journal article" date="2018" name="Nat. Commun.">
        <title>Extreme sensitivity to ultraviolet light in the fungal pathogen causing white-nose syndrome of bats.</title>
        <authorList>
            <person name="Palmer J.M."/>
            <person name="Drees K.P."/>
            <person name="Foster J.T."/>
            <person name="Lindner D.L."/>
        </authorList>
    </citation>
    <scope>NUCLEOTIDE SEQUENCE [LARGE SCALE GENOMIC DNA]</scope>
    <source>
        <strain evidence="5">UAMH 10579</strain>
    </source>
</reference>
<evidence type="ECO:0000256" key="1">
    <source>
        <dbReference type="ARBA" id="ARBA00010348"/>
    </source>
</evidence>
<accession>A0A1B8GFH9</accession>
<evidence type="ECO:0000259" key="3">
    <source>
        <dbReference type="PROSITE" id="PS50815"/>
    </source>
</evidence>
<reference evidence="4 5" key="1">
    <citation type="submission" date="2016-03" db="EMBL/GenBank/DDBJ databases">
        <title>Comparative genomics of Pseudogymnoascus destructans, the fungus causing white-nose syndrome of bats.</title>
        <authorList>
            <person name="Palmer J.M."/>
            <person name="Drees K.P."/>
            <person name="Foster J.T."/>
            <person name="Lindner D.L."/>
        </authorList>
    </citation>
    <scope>NUCLEOTIDE SEQUENCE [LARGE SCALE GENOMIC DNA]</scope>
    <source>
        <strain evidence="4 5">UAMH 10579</strain>
    </source>
</reference>
<dbReference type="PANTHER" id="PTHR11842:SF10">
    <property type="entry name" value="MITOTIC SPINDLE ASSEMBLY CHECKPOINT PROTEIN MAD2B"/>
    <property type="match status" value="1"/>
</dbReference>
<keyword evidence="5" id="KW-1185">Reference proteome</keyword>
<comment type="similarity">
    <text evidence="1">Belongs to the MAD2 family.</text>
</comment>
<evidence type="ECO:0000313" key="4">
    <source>
        <dbReference type="EMBL" id="OBT94599.2"/>
    </source>
</evidence>
<dbReference type="EMBL" id="KV460242">
    <property type="protein sequence ID" value="OBT94599.2"/>
    <property type="molecule type" value="Genomic_DNA"/>
</dbReference>
<dbReference type="Proteomes" id="UP000091956">
    <property type="component" value="Unassembled WGS sequence"/>
</dbReference>
<gene>
    <name evidence="4" type="ORF">VE01_07949</name>
</gene>
<protein>
    <recommendedName>
        <fullName evidence="3">HORMA domain-containing protein</fullName>
    </recommendedName>
</protein>
<name>A0A1B8GFH9_9PEZI</name>
<proteinExistence type="inferred from homology"/>
<dbReference type="SUPFAM" id="SSF56019">
    <property type="entry name" value="The spindle assembly checkpoint protein mad2"/>
    <property type="match status" value="1"/>
</dbReference>
<dbReference type="PANTHER" id="PTHR11842">
    <property type="entry name" value="MITOTIC SPINDLE ASSEMBLY CHECKPOINT PROTEIN MAD2"/>
    <property type="match status" value="1"/>
</dbReference>
<dbReference type="InterPro" id="IPR036570">
    <property type="entry name" value="HORMA_dom_sf"/>
</dbReference>
<feature type="compositionally biased region" description="Basic and acidic residues" evidence="2">
    <location>
        <begin position="260"/>
        <end position="270"/>
    </location>
</feature>
<dbReference type="STRING" id="342668.A0A1B8GFH9"/>
<feature type="domain" description="HORMA" evidence="3">
    <location>
        <begin position="16"/>
        <end position="253"/>
    </location>
</feature>
<dbReference type="Gene3D" id="3.30.900.10">
    <property type="entry name" value="HORMA domain"/>
    <property type="match status" value="1"/>
</dbReference>
<organism evidence="4 5">
    <name type="scientific">Pseudogymnoascus verrucosus</name>
    <dbReference type="NCBI Taxonomy" id="342668"/>
    <lineage>
        <taxon>Eukaryota</taxon>
        <taxon>Fungi</taxon>
        <taxon>Dikarya</taxon>
        <taxon>Ascomycota</taxon>
        <taxon>Pezizomycotina</taxon>
        <taxon>Leotiomycetes</taxon>
        <taxon>Thelebolales</taxon>
        <taxon>Thelebolaceae</taxon>
        <taxon>Pseudogymnoascus</taxon>
    </lineage>
</organism>
<dbReference type="PROSITE" id="PS50815">
    <property type="entry name" value="HORMA"/>
    <property type="match status" value="1"/>
</dbReference>
<dbReference type="RefSeq" id="XP_018128332.2">
    <property type="nucleotide sequence ID" value="XM_018277378.2"/>
</dbReference>
<feature type="region of interest" description="Disordered" evidence="2">
    <location>
        <begin position="202"/>
        <end position="283"/>
    </location>
</feature>
<dbReference type="AlphaFoldDB" id="A0A1B8GFH9"/>
<evidence type="ECO:0000313" key="5">
    <source>
        <dbReference type="Proteomes" id="UP000091956"/>
    </source>
</evidence>
<feature type="compositionally biased region" description="Pro residues" evidence="2">
    <location>
        <begin position="202"/>
        <end position="212"/>
    </location>
</feature>